<dbReference type="EMBL" id="NRDI02000002">
    <property type="protein sequence ID" value="KAI1518987.1"/>
    <property type="molecule type" value="Genomic_DNA"/>
</dbReference>
<evidence type="ECO:0000313" key="2">
    <source>
        <dbReference type="Proteomes" id="UP000249757"/>
    </source>
</evidence>
<sequence length="82" mass="9041">MTYNTLALQAVRCNQMTTVVLVRNYTCVTDLDQFGREDLELLGANLVGDIAKSSFACALISLPVSLDTLFKTNEQTSFVSNF</sequence>
<name>A0A317BJD0_9PLEO</name>
<proteinExistence type="predicted"/>
<dbReference type="AlphaFoldDB" id="A0A317BJD0"/>
<organism evidence="1 2">
    <name type="scientific">Pyrenophora tritici-repentis</name>
    <dbReference type="NCBI Taxonomy" id="45151"/>
    <lineage>
        <taxon>Eukaryota</taxon>
        <taxon>Fungi</taxon>
        <taxon>Dikarya</taxon>
        <taxon>Ascomycota</taxon>
        <taxon>Pezizomycotina</taxon>
        <taxon>Dothideomycetes</taxon>
        <taxon>Pleosporomycetidae</taxon>
        <taxon>Pleosporales</taxon>
        <taxon>Pleosporineae</taxon>
        <taxon>Pleosporaceae</taxon>
        <taxon>Pyrenophora</taxon>
    </lineage>
</organism>
<accession>A0A317BJD0</accession>
<comment type="caution">
    <text evidence="1">The sequence shown here is derived from an EMBL/GenBank/DDBJ whole genome shotgun (WGS) entry which is preliminary data.</text>
</comment>
<reference evidence="2" key="1">
    <citation type="journal article" date="2022" name="Microb. Genom.">
        <title>A global pangenome for the wheat fungal pathogen Pyrenophora tritici-repentis and prediction of effector protein structural homology.</title>
        <authorList>
            <person name="Moolhuijzen P.M."/>
            <person name="See P.T."/>
            <person name="Shi G."/>
            <person name="Powell H.R."/>
            <person name="Cockram J."/>
            <person name="Jorgensen L.N."/>
            <person name="Benslimane H."/>
            <person name="Strelkov S.E."/>
            <person name="Turner J."/>
            <person name="Liu Z."/>
            <person name="Moffat C.S."/>
        </authorList>
    </citation>
    <scope>NUCLEOTIDE SEQUENCE [LARGE SCALE GENOMIC DNA]</scope>
</reference>
<evidence type="ECO:0000313" key="1">
    <source>
        <dbReference type="EMBL" id="KAI1518987.1"/>
    </source>
</evidence>
<gene>
    <name evidence="1" type="ORF">Ptr86124_002115</name>
</gene>
<protein>
    <submittedName>
        <fullName evidence="1">Uncharacterized protein</fullName>
    </submittedName>
</protein>
<keyword evidence="2" id="KW-1185">Reference proteome</keyword>
<dbReference type="Proteomes" id="UP000249757">
    <property type="component" value="Unassembled WGS sequence"/>
</dbReference>